<proteinExistence type="predicted"/>
<feature type="region of interest" description="Disordered" evidence="14">
    <location>
        <begin position="977"/>
        <end position="1013"/>
    </location>
</feature>
<keyword evidence="4" id="KW-0547">Nucleotide-binding</keyword>
<dbReference type="FunFam" id="2.170.220.10:FF:000001">
    <property type="entry name" value="methionine--tRNA ligase, mitochondrial"/>
    <property type="match status" value="1"/>
</dbReference>
<evidence type="ECO:0000313" key="17">
    <source>
        <dbReference type="EMBL" id="CAD7439677.1"/>
    </source>
</evidence>
<organism evidence="17">
    <name type="scientific">Timema bartmani</name>
    <dbReference type="NCBI Taxonomy" id="61472"/>
    <lineage>
        <taxon>Eukaryota</taxon>
        <taxon>Metazoa</taxon>
        <taxon>Ecdysozoa</taxon>
        <taxon>Arthropoda</taxon>
        <taxon>Hexapoda</taxon>
        <taxon>Insecta</taxon>
        <taxon>Pterygota</taxon>
        <taxon>Neoptera</taxon>
        <taxon>Polyneoptera</taxon>
        <taxon>Phasmatodea</taxon>
        <taxon>Timematodea</taxon>
        <taxon>Timematoidea</taxon>
        <taxon>Timematidae</taxon>
        <taxon>Timema</taxon>
    </lineage>
</organism>
<keyword evidence="9" id="KW-0030">Aminoacyl-tRNA synthetase</keyword>
<dbReference type="SUPFAM" id="SSF52374">
    <property type="entry name" value="Nucleotidylyl transferase"/>
    <property type="match status" value="1"/>
</dbReference>
<keyword evidence="8" id="KW-0496">Mitochondrion</keyword>
<dbReference type="GO" id="GO:0004825">
    <property type="term" value="F:methionine-tRNA ligase activity"/>
    <property type="evidence" value="ECO:0007669"/>
    <property type="project" value="UniProtKB-EC"/>
</dbReference>
<evidence type="ECO:0000256" key="5">
    <source>
        <dbReference type="ARBA" id="ARBA00022840"/>
    </source>
</evidence>
<dbReference type="InterPro" id="IPR041872">
    <property type="entry name" value="Anticodon_Met"/>
</dbReference>
<evidence type="ECO:0000256" key="4">
    <source>
        <dbReference type="ARBA" id="ARBA00022741"/>
    </source>
</evidence>
<dbReference type="EC" id="6.1.1.10" evidence="2"/>
<comment type="catalytic activity">
    <reaction evidence="13">
        <text>tRNA(Met) + L-methionine + ATP = L-methionyl-tRNA(Met) + AMP + diphosphate</text>
        <dbReference type="Rhea" id="RHEA:13481"/>
        <dbReference type="Rhea" id="RHEA-COMP:9667"/>
        <dbReference type="Rhea" id="RHEA-COMP:9698"/>
        <dbReference type="ChEBI" id="CHEBI:30616"/>
        <dbReference type="ChEBI" id="CHEBI:33019"/>
        <dbReference type="ChEBI" id="CHEBI:57844"/>
        <dbReference type="ChEBI" id="CHEBI:78442"/>
        <dbReference type="ChEBI" id="CHEBI:78530"/>
        <dbReference type="ChEBI" id="CHEBI:456215"/>
        <dbReference type="EC" id="6.1.1.10"/>
    </reaction>
</comment>
<dbReference type="InterPro" id="IPR014729">
    <property type="entry name" value="Rossmann-like_a/b/a_fold"/>
</dbReference>
<dbReference type="InterPro" id="IPR015413">
    <property type="entry name" value="Methionyl/Leucyl_tRNA_Synth"/>
</dbReference>
<feature type="domain" description="Methionyl/Leucyl tRNA synthetase" evidence="15">
    <location>
        <begin position="153"/>
        <end position="490"/>
    </location>
</feature>
<dbReference type="AlphaFoldDB" id="A0A7R9HXY1"/>
<dbReference type="InterPro" id="IPR033911">
    <property type="entry name" value="MetRS_core"/>
</dbReference>
<dbReference type="CDD" id="cd07957">
    <property type="entry name" value="Anticodon_Ia_Met"/>
    <property type="match status" value="1"/>
</dbReference>
<evidence type="ECO:0000256" key="14">
    <source>
        <dbReference type="SAM" id="MobiDB-lite"/>
    </source>
</evidence>
<dbReference type="PRINTS" id="PR01041">
    <property type="entry name" value="TRNASYNTHMET"/>
</dbReference>
<evidence type="ECO:0000256" key="13">
    <source>
        <dbReference type="ARBA" id="ARBA00047364"/>
    </source>
</evidence>
<dbReference type="Pfam" id="PF19303">
    <property type="entry name" value="Anticodon_3"/>
    <property type="match status" value="1"/>
</dbReference>
<feature type="domain" description="Methionyl-tRNA synthetase anticodon-binding" evidence="16">
    <location>
        <begin position="516"/>
        <end position="620"/>
    </location>
</feature>
<evidence type="ECO:0000259" key="16">
    <source>
        <dbReference type="Pfam" id="PF19303"/>
    </source>
</evidence>
<accession>A0A7R9HXY1</accession>
<keyword evidence="5" id="KW-0067">ATP-binding</keyword>
<evidence type="ECO:0000256" key="2">
    <source>
        <dbReference type="ARBA" id="ARBA00012838"/>
    </source>
</evidence>
<comment type="subcellular location">
    <subcellularLocation>
        <location evidence="1">Mitochondrion matrix</location>
    </subcellularLocation>
</comment>
<sequence length="1240" mass="138968">MGVVSGRWMWLRVNTPTPTNGLLVVDQTRRGVTGREEELLPSYNHLPALLWPQVKEGFGNQINLCWDRGLSPGPSTQKSDTLPLDHQSSALSCELSVNTKEVTELLVLSKLFLLQYHQVWLIEVSHDKKVMLAQLAYTPLTRSGQFHGSCIACPSTTPHLGHLYSAVIADASHRFHRLLGCERSIFSTGTDEHGTKIQEAAAKAKTQLPQYCHNISRQYESLFQHYDILYTDFIRTTEEKHKKAVSHFWDSLKSNGYIYSGNYSGWYCVPDEQFLSENHLKEERGQDGKIHKVSVESGHPVQWTQEQNYMFKLSSFQEDLIHWLKDDKVVQPAKFCQQLRNWVLDAEFLQDVSVSRPSSRVHWGIAVPGDPSQTVYVWLDALVNYLTVAGYPHSSFVHNWPPDLQVVGKDILKFHGVYWPAFLLAAGLEPPRALFCHSHWTVDGEKMSKSKGNVVCDLYEQVYIQRVAETKVIRVLNAELADTLGNLLNRCCGKTVNPGQTFPKFCAQSQELYNQDEAKRLVETVTHLPDAVCQHFKECNFYKGIDAIIATLHTTNRFFETQKPWELVKHSKEQERLDWVIHLTMETLRVCGIMLQPIVPKLAELMLNKLGILENERMWSHIRPLSWEKELGYTVPINKGENMPSSVYTLKEKGEVKSSFQPLLESNQGHSSPGLICCNTDLANSFQNLKERTDSKKQPFLTNNPIPDESQDEVISQCEDDGVNQVPSEWFKTWPERGTDKFTNGLQSKEMSQSINASCHADNDDCVCDNSDVENHLSRLCNGDNSHMSKLCHPHQTHSSENSVSNNSDLVLFHLPDCNKPSKNCDNESVPPCKCNFASSNKCDIINPHNNPIPLTELLQNIPIAYSPITRQLHIINNQNRLQEQYDKHEHYSLKDTELKSDTGVNHNCVPVHLERIEEERFDKLNLRQTEDGELVGLSNSEDNVSYESPRSTLQRVGTYTNSLSRTEASSFSSIVSSLSDTTPSNSGDGATGNLLDPDSLSTTNSGHDSLGSGDNACFEEMGAKPKRRGITGFFSRFKVHVTVTLTCRMFISLPCPRASVSRPITSQLEIIFSMRTAVAGANDVSLAVAGANDVSEQRPHVTHWAIASSRHTSHRSIKTQSFSEGVALGRRSLERSGLESQLSAPADKRASNFVAKLASERDQLVTRSTVGGDLSRGAFASRRTVTSLPVAARVSRLPPPPLQHSKGSHWSHVYRVACDICSPASSQLSSDRSGGECDI</sequence>
<evidence type="ECO:0000256" key="10">
    <source>
        <dbReference type="ARBA" id="ARBA00026124"/>
    </source>
</evidence>
<dbReference type="Gene3D" id="1.10.730.10">
    <property type="entry name" value="Isoleucyl-tRNA Synthetase, Domain 1"/>
    <property type="match status" value="1"/>
</dbReference>
<keyword evidence="6" id="KW-0648">Protein biosynthesis</keyword>
<dbReference type="FunFam" id="1.10.730.10:FF:000022">
    <property type="entry name" value="Methionyl-tRNA synthetase 2, mitochondrial"/>
    <property type="match status" value="1"/>
</dbReference>
<protein>
    <recommendedName>
        <fullName evidence="10">Methionine--tRNA ligase, mitochondrial</fullName>
        <ecNumber evidence="2">6.1.1.10</ecNumber>
    </recommendedName>
    <alternativeName>
        <fullName evidence="11">Methionyl-tRNA synthetase 2</fullName>
    </alternativeName>
    <alternativeName>
        <fullName evidence="12">Mitochondrial methionyl-tRNA synthetase</fullName>
    </alternativeName>
</protein>
<keyword evidence="3" id="KW-0436">Ligase</keyword>
<evidence type="ECO:0000256" key="8">
    <source>
        <dbReference type="ARBA" id="ARBA00023128"/>
    </source>
</evidence>
<evidence type="ECO:0000256" key="6">
    <source>
        <dbReference type="ARBA" id="ARBA00022917"/>
    </source>
</evidence>
<evidence type="ECO:0000256" key="9">
    <source>
        <dbReference type="ARBA" id="ARBA00023146"/>
    </source>
</evidence>
<evidence type="ECO:0000256" key="11">
    <source>
        <dbReference type="ARBA" id="ARBA00029831"/>
    </source>
</evidence>
<dbReference type="EMBL" id="OD564749">
    <property type="protein sequence ID" value="CAD7439677.1"/>
    <property type="molecule type" value="Genomic_DNA"/>
</dbReference>
<evidence type="ECO:0000256" key="3">
    <source>
        <dbReference type="ARBA" id="ARBA00022598"/>
    </source>
</evidence>
<evidence type="ECO:0000256" key="12">
    <source>
        <dbReference type="ARBA" id="ARBA00030331"/>
    </source>
</evidence>
<keyword evidence="7" id="KW-0809">Transit peptide</keyword>
<evidence type="ECO:0000256" key="1">
    <source>
        <dbReference type="ARBA" id="ARBA00004305"/>
    </source>
</evidence>
<dbReference type="Gene3D" id="3.40.50.620">
    <property type="entry name" value="HUPs"/>
    <property type="match status" value="1"/>
</dbReference>
<reference evidence="17" key="1">
    <citation type="submission" date="2020-11" db="EMBL/GenBank/DDBJ databases">
        <authorList>
            <person name="Tran Van P."/>
        </authorList>
    </citation>
    <scope>NUCLEOTIDE SEQUENCE</scope>
</reference>
<dbReference type="Pfam" id="PF09334">
    <property type="entry name" value="tRNA-synt_1g"/>
    <property type="match status" value="1"/>
</dbReference>
<dbReference type="InterPro" id="IPR023457">
    <property type="entry name" value="Met-tRNA_synth_2"/>
</dbReference>
<dbReference type="SUPFAM" id="SSF47323">
    <property type="entry name" value="Anticodon-binding domain of a subclass of class I aminoacyl-tRNA synthetases"/>
    <property type="match status" value="1"/>
</dbReference>
<evidence type="ECO:0000259" key="15">
    <source>
        <dbReference type="Pfam" id="PF09334"/>
    </source>
</evidence>
<dbReference type="PANTHER" id="PTHR43326:SF1">
    <property type="entry name" value="METHIONINE--TRNA LIGASE, MITOCHONDRIAL"/>
    <property type="match status" value="1"/>
</dbReference>
<evidence type="ECO:0000256" key="7">
    <source>
        <dbReference type="ARBA" id="ARBA00022946"/>
    </source>
</evidence>
<dbReference type="GO" id="GO:0005759">
    <property type="term" value="C:mitochondrial matrix"/>
    <property type="evidence" value="ECO:0007669"/>
    <property type="project" value="UniProtKB-SubCell"/>
</dbReference>
<dbReference type="PANTHER" id="PTHR43326">
    <property type="entry name" value="METHIONYL-TRNA SYNTHETASE"/>
    <property type="match status" value="1"/>
</dbReference>
<dbReference type="GO" id="GO:0006431">
    <property type="term" value="P:methionyl-tRNA aminoacylation"/>
    <property type="evidence" value="ECO:0007669"/>
    <property type="project" value="InterPro"/>
</dbReference>
<name>A0A7R9HXY1_9NEOP</name>
<dbReference type="CDD" id="cd00814">
    <property type="entry name" value="MetRS_core"/>
    <property type="match status" value="1"/>
</dbReference>
<dbReference type="GO" id="GO:0005524">
    <property type="term" value="F:ATP binding"/>
    <property type="evidence" value="ECO:0007669"/>
    <property type="project" value="UniProtKB-KW"/>
</dbReference>
<gene>
    <name evidence="17" type="ORF">TBIB3V08_LOCUS2225</name>
</gene>
<dbReference type="Gene3D" id="2.170.220.10">
    <property type="match status" value="1"/>
</dbReference>
<dbReference type="InterPro" id="IPR009080">
    <property type="entry name" value="tRNAsynth_Ia_anticodon-bd"/>
</dbReference>